<evidence type="ECO:0000313" key="2">
    <source>
        <dbReference type="Proteomes" id="UP000314294"/>
    </source>
</evidence>
<dbReference type="EMBL" id="SRLO01000043">
    <property type="protein sequence ID" value="TNN81920.1"/>
    <property type="molecule type" value="Genomic_DNA"/>
</dbReference>
<evidence type="ECO:0000313" key="1">
    <source>
        <dbReference type="EMBL" id="TNN81920.1"/>
    </source>
</evidence>
<name>A0A4Z2IVE2_9TELE</name>
<accession>A0A4Z2IVE2</accession>
<keyword evidence="2" id="KW-1185">Reference proteome</keyword>
<reference evidence="1 2" key="1">
    <citation type="submission" date="2019-03" db="EMBL/GenBank/DDBJ databases">
        <title>First draft genome of Liparis tanakae, snailfish: a comprehensive survey of snailfish specific genes.</title>
        <authorList>
            <person name="Kim W."/>
            <person name="Song I."/>
            <person name="Jeong J.-H."/>
            <person name="Kim D."/>
            <person name="Kim S."/>
            <person name="Ryu S."/>
            <person name="Song J.Y."/>
            <person name="Lee S.K."/>
        </authorList>
    </citation>
    <scope>NUCLEOTIDE SEQUENCE [LARGE SCALE GENOMIC DNA]</scope>
    <source>
        <tissue evidence="1">Muscle</tissue>
    </source>
</reference>
<protein>
    <submittedName>
        <fullName evidence="1">Uncharacterized protein</fullName>
    </submittedName>
</protein>
<sequence>MERDYVHFLYSLQPVTEYWIPKFHLKFFEIAVLKQGYGPEDQDERSCLFQARWYTLTKHRQIRKPRGVCDYPGSSSTTRVRVGSGKKTRQASSNGLSPFFVHAIPSSHCPPMTTHDHSSWFIKQSADPSHMRDSPHSAGHRSRYGITALNLLPRTRFLSDWTNKC</sequence>
<gene>
    <name evidence="1" type="ORF">EYF80_007828</name>
</gene>
<comment type="caution">
    <text evidence="1">The sequence shown here is derived from an EMBL/GenBank/DDBJ whole genome shotgun (WGS) entry which is preliminary data.</text>
</comment>
<dbReference type="Proteomes" id="UP000314294">
    <property type="component" value="Unassembled WGS sequence"/>
</dbReference>
<proteinExistence type="predicted"/>
<organism evidence="1 2">
    <name type="scientific">Liparis tanakae</name>
    <name type="common">Tanaka's snailfish</name>
    <dbReference type="NCBI Taxonomy" id="230148"/>
    <lineage>
        <taxon>Eukaryota</taxon>
        <taxon>Metazoa</taxon>
        <taxon>Chordata</taxon>
        <taxon>Craniata</taxon>
        <taxon>Vertebrata</taxon>
        <taxon>Euteleostomi</taxon>
        <taxon>Actinopterygii</taxon>
        <taxon>Neopterygii</taxon>
        <taxon>Teleostei</taxon>
        <taxon>Neoteleostei</taxon>
        <taxon>Acanthomorphata</taxon>
        <taxon>Eupercaria</taxon>
        <taxon>Perciformes</taxon>
        <taxon>Cottioidei</taxon>
        <taxon>Cottales</taxon>
        <taxon>Liparidae</taxon>
        <taxon>Liparis</taxon>
    </lineage>
</organism>
<dbReference type="AlphaFoldDB" id="A0A4Z2IVE2"/>